<dbReference type="RefSeq" id="WP_129002268.1">
    <property type="nucleotide sequence ID" value="NZ_SDHZ01000001.1"/>
</dbReference>
<gene>
    <name evidence="1" type="ORF">ESB13_06850</name>
</gene>
<proteinExistence type="predicted"/>
<organism evidence="1 2">
    <name type="scientific">Filimonas effusa</name>
    <dbReference type="NCBI Taxonomy" id="2508721"/>
    <lineage>
        <taxon>Bacteria</taxon>
        <taxon>Pseudomonadati</taxon>
        <taxon>Bacteroidota</taxon>
        <taxon>Chitinophagia</taxon>
        <taxon>Chitinophagales</taxon>
        <taxon>Chitinophagaceae</taxon>
        <taxon>Filimonas</taxon>
    </lineage>
</organism>
<keyword evidence="2" id="KW-1185">Reference proteome</keyword>
<dbReference type="EMBL" id="SDHZ01000001">
    <property type="protein sequence ID" value="RXK86519.1"/>
    <property type="molecule type" value="Genomic_DNA"/>
</dbReference>
<reference evidence="1 2" key="1">
    <citation type="submission" date="2019-01" db="EMBL/GenBank/DDBJ databases">
        <title>Filimonas sp. strain TTM-71.</title>
        <authorList>
            <person name="Chen W.-M."/>
        </authorList>
    </citation>
    <scope>NUCLEOTIDE SEQUENCE [LARGE SCALE GENOMIC DNA]</scope>
    <source>
        <strain evidence="1 2">TTM-71</strain>
    </source>
</reference>
<protein>
    <submittedName>
        <fullName evidence="1">Uncharacterized protein</fullName>
    </submittedName>
</protein>
<name>A0A4Q1DD90_9BACT</name>
<dbReference type="Proteomes" id="UP000290545">
    <property type="component" value="Unassembled WGS sequence"/>
</dbReference>
<accession>A0A4Q1DD90</accession>
<comment type="caution">
    <text evidence="1">The sequence shown here is derived from an EMBL/GenBank/DDBJ whole genome shotgun (WGS) entry which is preliminary data.</text>
</comment>
<dbReference type="AlphaFoldDB" id="A0A4Q1DD90"/>
<sequence>MNKIPFLVFITISSLELFSCQCSENTNEHNLSLYQRNTFGNNGYDTYEDNLVVTNYENKALPFKYFYDVARKYVDSSTAKRPVRFIKFLGQKPCGTMPHPDSDNYHLQKEHFILTIVFGHGTPEDTIKKEVPVSGVAIWNGKKFIDYDNKIDSLLQSKEGIDTGF</sequence>
<evidence type="ECO:0000313" key="1">
    <source>
        <dbReference type="EMBL" id="RXK86519.1"/>
    </source>
</evidence>
<evidence type="ECO:0000313" key="2">
    <source>
        <dbReference type="Proteomes" id="UP000290545"/>
    </source>
</evidence>